<feature type="signal peptide" evidence="1">
    <location>
        <begin position="1"/>
        <end position="25"/>
    </location>
</feature>
<accession>A0A8J3BNB6</accession>
<proteinExistence type="predicted"/>
<feature type="chain" id="PRO_5035225966" description="DUF4270 domain-containing protein" evidence="1">
    <location>
        <begin position="26"/>
        <end position="561"/>
    </location>
</feature>
<evidence type="ECO:0000313" key="3">
    <source>
        <dbReference type="Proteomes" id="UP000612329"/>
    </source>
</evidence>
<dbReference type="PROSITE" id="PS51257">
    <property type="entry name" value="PROKAR_LIPOPROTEIN"/>
    <property type="match status" value="1"/>
</dbReference>
<protein>
    <recommendedName>
        <fullName evidence="4">DUF4270 domain-containing protein</fullName>
    </recommendedName>
</protein>
<evidence type="ECO:0000256" key="1">
    <source>
        <dbReference type="SAM" id="SignalP"/>
    </source>
</evidence>
<dbReference type="InterPro" id="IPR025366">
    <property type="entry name" value="DUF4270"/>
</dbReference>
<evidence type="ECO:0008006" key="4">
    <source>
        <dbReference type="Google" id="ProtNLM"/>
    </source>
</evidence>
<keyword evidence="1" id="KW-0732">Signal</keyword>
<reference evidence="2" key="1">
    <citation type="journal article" date="2014" name="Int. J. Syst. Evol. Microbiol.">
        <title>Complete genome sequence of Corynebacterium casei LMG S-19264T (=DSM 44701T), isolated from a smear-ripened cheese.</title>
        <authorList>
            <consortium name="US DOE Joint Genome Institute (JGI-PGF)"/>
            <person name="Walter F."/>
            <person name="Albersmeier A."/>
            <person name="Kalinowski J."/>
            <person name="Ruckert C."/>
        </authorList>
    </citation>
    <scope>NUCLEOTIDE SEQUENCE</scope>
    <source>
        <strain evidence="2">JCM 12862</strain>
    </source>
</reference>
<dbReference type="Proteomes" id="UP000612329">
    <property type="component" value="Unassembled WGS sequence"/>
</dbReference>
<reference evidence="2" key="2">
    <citation type="submission" date="2020-09" db="EMBL/GenBank/DDBJ databases">
        <authorList>
            <person name="Sun Q."/>
            <person name="Ohkuma M."/>
        </authorList>
    </citation>
    <scope>NUCLEOTIDE SEQUENCE</scope>
    <source>
        <strain evidence="2">JCM 12862</strain>
    </source>
</reference>
<evidence type="ECO:0000313" key="2">
    <source>
        <dbReference type="EMBL" id="GGK23842.1"/>
    </source>
</evidence>
<comment type="caution">
    <text evidence="2">The sequence shown here is derived from an EMBL/GenBank/DDBJ whole genome shotgun (WGS) entry which is preliminary data.</text>
</comment>
<name>A0A8J3BNB6_9FLAO</name>
<keyword evidence="3" id="KW-1185">Reference proteome</keyword>
<organism evidence="2 3">
    <name type="scientific">Yeosuana aromativorans</name>
    <dbReference type="NCBI Taxonomy" id="288019"/>
    <lineage>
        <taxon>Bacteria</taxon>
        <taxon>Pseudomonadati</taxon>
        <taxon>Bacteroidota</taxon>
        <taxon>Flavobacteriia</taxon>
        <taxon>Flavobacteriales</taxon>
        <taxon>Flavobacteriaceae</taxon>
        <taxon>Yeosuana</taxon>
    </lineage>
</organism>
<sequence>MKKIFNALKFTCVFSLILAVFVSCDKDFNTIQSDVIAAKNFNTDYTLAPITSYNRKLDSVKINNLGASLFGVFNDPVYGQTKASIVAQVIPSSFNPSFGDNPKIESVILNIPYYSRAITDSTYTIKDSLFGDSPIKLSIYQNNYFLRDFDPNSETNSAQNYYSYANNPANNTDNFAVTENGTINFDDFKSADTLYYDPSFVPSSDAIVITKTASDGTETTERLAPALRVELDTTFWKSAILDKVGSTELSNANNFINYFRGLYFKAEPIGNDGNMILFNLGASGANITINYSYDSTITDGERVQSSYVLSFTGIKLNTFINDFTTPLENGDPNLGDEKLYLKGTGSMAVVDLFTGLVDYTDENEVTTQIPALEAFKKTYRAVDDNGDYIIKNGDFVLKRLINEAQLVVHEDETMAEPTDDYHKYDRLYAYDIKNNIPLADYDYDPTGNTTDPFNSRYIHLGQRMTDDNGVTKYKIRITEQLNNILLKDSTNTKIGLVLSTNVNQTSGSALLDSYDDVSGVPSMSLLTPRGTVLYGSNQNVAEDKRMVLEIFSTVPDTKSNN</sequence>
<dbReference type="AlphaFoldDB" id="A0A8J3BNB6"/>
<dbReference type="EMBL" id="BMNR01000003">
    <property type="protein sequence ID" value="GGK23842.1"/>
    <property type="molecule type" value="Genomic_DNA"/>
</dbReference>
<dbReference type="Pfam" id="PF14092">
    <property type="entry name" value="DUF4270"/>
    <property type="match status" value="1"/>
</dbReference>
<dbReference type="RefSeq" id="WP_188652127.1">
    <property type="nucleotide sequence ID" value="NZ_BMNR01000003.1"/>
</dbReference>
<gene>
    <name evidence="2" type="ORF">GCM10007962_17600</name>
</gene>